<dbReference type="EMBL" id="JAEDAH010000007">
    <property type="protein sequence ID" value="MCA6062301.1"/>
    <property type="molecule type" value="Genomic_DNA"/>
</dbReference>
<sequence length="277" mass="31532">MKQGILLFSCVLALTACTGPSKEELRRMQLLEAQRAEAAALAAQQEAQAREQRMSERSKGAHAAWQKSQRITDKQVAALFSAAAETTLDPATTYFVEFELQPARYNYGSNKQSFTIVGMRNLPNSTDYSPLFPDEKAQYQPGQSAKSVLEFVLTEETEMNRLGQMMLKERGQRWVAATLNFKNYNSLYSDNSEWFWEPGLFDDLSWKTTPESAYPYTSARSLKLQMGLRFCVISDRCYLESTYRKHPTHAVRAEVLSILVADKKSGKIMAEFIREKE</sequence>
<keyword evidence="3" id="KW-1185">Reference proteome</keyword>
<organism evidence="2 3">
    <name type="scientific">Thalassolituus marinus</name>
    <dbReference type="NCBI Taxonomy" id="671053"/>
    <lineage>
        <taxon>Bacteria</taxon>
        <taxon>Pseudomonadati</taxon>
        <taxon>Pseudomonadota</taxon>
        <taxon>Gammaproteobacteria</taxon>
        <taxon>Oceanospirillales</taxon>
        <taxon>Oceanospirillaceae</taxon>
        <taxon>Thalassolituus</taxon>
    </lineage>
</organism>
<name>A0ABS7ZKR0_9GAMM</name>
<evidence type="ECO:0000313" key="3">
    <source>
        <dbReference type="Proteomes" id="UP000714380"/>
    </source>
</evidence>
<dbReference type="Proteomes" id="UP000714380">
    <property type="component" value="Unassembled WGS sequence"/>
</dbReference>
<evidence type="ECO:0000256" key="1">
    <source>
        <dbReference type="SAM" id="MobiDB-lite"/>
    </source>
</evidence>
<dbReference type="PROSITE" id="PS51257">
    <property type="entry name" value="PROKAR_LIPOPROTEIN"/>
    <property type="match status" value="1"/>
</dbReference>
<proteinExistence type="predicted"/>
<accession>A0ABS7ZKR0</accession>
<feature type="compositionally biased region" description="Basic and acidic residues" evidence="1">
    <location>
        <begin position="48"/>
        <end position="59"/>
    </location>
</feature>
<comment type="caution">
    <text evidence="2">The sequence shown here is derived from an EMBL/GenBank/DDBJ whole genome shotgun (WGS) entry which is preliminary data.</text>
</comment>
<reference evidence="2 3" key="1">
    <citation type="submission" date="2020-12" db="EMBL/GenBank/DDBJ databases">
        <title>Novel Thalassolituus-related marine hydrocarbonoclastic bacteria mediated algae-derived hydrocarbons mineralization in twilight zone of the northern South China Sea.</title>
        <authorList>
            <person name="Dong C."/>
        </authorList>
    </citation>
    <scope>NUCLEOTIDE SEQUENCE [LARGE SCALE GENOMIC DNA]</scope>
    <source>
        <strain evidence="2 3">IMCC1826</strain>
    </source>
</reference>
<protein>
    <recommendedName>
        <fullName evidence="4">Lipoprotein</fullName>
    </recommendedName>
</protein>
<evidence type="ECO:0008006" key="4">
    <source>
        <dbReference type="Google" id="ProtNLM"/>
    </source>
</evidence>
<dbReference type="RefSeq" id="WP_225671142.1">
    <property type="nucleotide sequence ID" value="NZ_JAEDAH010000007.1"/>
</dbReference>
<feature type="region of interest" description="Disordered" evidence="1">
    <location>
        <begin position="47"/>
        <end position="66"/>
    </location>
</feature>
<evidence type="ECO:0000313" key="2">
    <source>
        <dbReference type="EMBL" id="MCA6062301.1"/>
    </source>
</evidence>
<gene>
    <name evidence="2" type="ORF">I9W95_01645</name>
</gene>